<dbReference type="InterPro" id="IPR043502">
    <property type="entry name" value="DNA/RNA_pol_sf"/>
</dbReference>
<name>A0A6V7HLT2_9HYME</name>
<dbReference type="AlphaFoldDB" id="A0A6V7HLT2"/>
<dbReference type="SUPFAM" id="SSF56219">
    <property type="entry name" value="DNase I-like"/>
    <property type="match status" value="1"/>
</dbReference>
<dbReference type="PANTHER" id="PTHR47510">
    <property type="entry name" value="REVERSE TRANSCRIPTASE DOMAIN-CONTAINING PROTEIN"/>
    <property type="match status" value="1"/>
</dbReference>
<accession>A0A6V7HLT2</accession>
<dbReference type="Pfam" id="PF00078">
    <property type="entry name" value="RVT_1"/>
    <property type="match status" value="1"/>
</dbReference>
<reference evidence="2" key="1">
    <citation type="submission" date="2020-07" db="EMBL/GenBank/DDBJ databases">
        <authorList>
            <person name="Ferguson B K."/>
        </authorList>
    </citation>
    <scope>NUCLEOTIDE SEQUENCE</scope>
    <source>
        <strain evidence="2">L06</strain>
    </source>
</reference>
<evidence type="ECO:0000259" key="1">
    <source>
        <dbReference type="PROSITE" id="PS50878"/>
    </source>
</evidence>
<dbReference type="PANTHER" id="PTHR47510:SF3">
    <property type="entry name" value="ENDO_EXONUCLEASE_PHOSPHATASE DOMAIN-CONTAINING PROTEIN"/>
    <property type="match status" value="1"/>
</dbReference>
<dbReference type="InterPro" id="IPR005135">
    <property type="entry name" value="Endo/exonuclease/phosphatase"/>
</dbReference>
<dbReference type="CDD" id="cd01650">
    <property type="entry name" value="RT_nLTR_like"/>
    <property type="match status" value="1"/>
</dbReference>
<dbReference type="InterPro" id="IPR036691">
    <property type="entry name" value="Endo/exonu/phosph_ase_sf"/>
</dbReference>
<proteinExistence type="predicted"/>
<dbReference type="GO" id="GO:0071897">
    <property type="term" value="P:DNA biosynthetic process"/>
    <property type="evidence" value="ECO:0007669"/>
    <property type="project" value="UniProtKB-ARBA"/>
</dbReference>
<dbReference type="EMBL" id="CADCXW020000001">
    <property type="protein sequence ID" value="CAD1527834.1"/>
    <property type="molecule type" value="Genomic_DNA"/>
</dbReference>
<dbReference type="PROSITE" id="PS50878">
    <property type="entry name" value="RT_POL"/>
    <property type="match status" value="1"/>
</dbReference>
<dbReference type="InterPro" id="IPR000477">
    <property type="entry name" value="RT_dom"/>
</dbReference>
<dbReference type="Gene3D" id="3.60.10.10">
    <property type="entry name" value="Endonuclease/exonuclease/phosphatase"/>
    <property type="match status" value="1"/>
</dbReference>
<dbReference type="SUPFAM" id="SSF56672">
    <property type="entry name" value="DNA/RNA polymerases"/>
    <property type="match status" value="1"/>
</dbReference>
<feature type="domain" description="Reverse transcriptase" evidence="1">
    <location>
        <begin position="458"/>
        <end position="701"/>
    </location>
</feature>
<dbReference type="Pfam" id="PF14529">
    <property type="entry name" value="Exo_endo_phos_2"/>
    <property type="match status" value="1"/>
</dbReference>
<organism evidence="2">
    <name type="scientific">Bracon brevicornis</name>
    <dbReference type="NCBI Taxonomy" id="1563983"/>
    <lineage>
        <taxon>Eukaryota</taxon>
        <taxon>Metazoa</taxon>
        <taxon>Ecdysozoa</taxon>
        <taxon>Arthropoda</taxon>
        <taxon>Hexapoda</taxon>
        <taxon>Insecta</taxon>
        <taxon>Pterygota</taxon>
        <taxon>Neoptera</taxon>
        <taxon>Endopterygota</taxon>
        <taxon>Hymenoptera</taxon>
        <taxon>Apocrita</taxon>
        <taxon>Ichneumonoidea</taxon>
        <taxon>Braconidae</taxon>
        <taxon>Braconinae</taxon>
        <taxon>Bracon</taxon>
    </lineage>
</organism>
<evidence type="ECO:0000313" key="2">
    <source>
        <dbReference type="EMBL" id="CAD1527834.1"/>
    </source>
</evidence>
<protein>
    <recommendedName>
        <fullName evidence="1">Reverse transcriptase domain-containing protein</fullName>
    </recommendedName>
</protein>
<dbReference type="GO" id="GO:0003824">
    <property type="term" value="F:catalytic activity"/>
    <property type="evidence" value="ECO:0007669"/>
    <property type="project" value="InterPro"/>
</dbReference>
<sequence length="939" mass="105295">MLESDFDVCAVSETFLTSCINDSQVQLPGYILFRWDRSRCSHGGVAIYVRETLSARRVAASATLEYPTPEYLFIEVWSSTLPKILIATVYRPPKIGHLHFLENDLASFCLDYSSVVVLGDFNANLLAPSFDASQLKDMFASLGLSIVPMNPTHHPISAPDSWLDLCAVSDISKVMEAGQSDLPFLSKHDLIFIRLNCGRHISTSPPASVQVRRWRELRPADLHEDFTSADLNFLQVSAPNAHDIDNAVECFTSLLTAIVDRRTPLKIFSPSRHDVLGVNSEVKSLMKQRDKLHRLARRTRTIVAWENFRGSRAAVKALIRKNAIRTINSRLSSGGSTRAVWKEMDKLGLTKRSVTEPRFRIPADIDLDILNDHFVAAALPMASIFSTFALPDWFLFECPPPLPPGTPSFRFRSVSSDDVVSALRNSTSCAAGVDQAPIKLYKAFGSTVYEPIIKIFNSSLASGAFPSVWKRAIIRPLCKVQGSHDISDFRPISLLPALSKVLERVVLNQLFDYLQCHSILDPRQTGFRPGYGTQSAVTWFADEVRRGIDAHHITVAVFLDFSKAFDSVVHDKLLFKLHALGFSESAIKWFHSYLFGRQQAVDVDTKRSQWRDVVLGVPQGSVLGPLLYSLYVNDLPSSLHHCEHVSFADDTVIWRQCKIENIEDCISKVNEDISSLCEWGKQNNIKMNYAKSTAMFFGSAAFLARLENNMPSPITIDGHALPYASAIKYLGVIFDGVLSWREQTTAICKRVFGSLYRLKMNDAILSGVLRRRLVVALALPHLDYCATALTNAAGYLNGRLQRAFNACVRFVTKVPRYQHISGIRRACHWLSIQNRRTFLLVTTLYAILAQHQGSLHSSLLVPSDRLPALRRNPNRTDSLKVMFARTESYRRSFIVSAVNAWNSLPMSITSVNSPAAFRKGLFEFLMEEECRRERVGLSS</sequence>
<gene>
    <name evidence="2" type="ORF">BBRV_LOCUS544</name>
</gene>